<evidence type="ECO:0000256" key="2">
    <source>
        <dbReference type="ARBA" id="ARBA00004922"/>
    </source>
</evidence>
<dbReference type="InterPro" id="IPR003378">
    <property type="entry name" value="Fringe-like_glycosylTrfase"/>
</dbReference>
<dbReference type="InterPro" id="IPR026050">
    <property type="entry name" value="C1GALT1/C1GALT1_chp1"/>
</dbReference>
<comment type="similarity">
    <text evidence="3">Belongs to the glycosyltransferase 31 family. Beta3-Gal-T subfamily.</text>
</comment>
<evidence type="ECO:0000256" key="6">
    <source>
        <dbReference type="ARBA" id="ARBA00022679"/>
    </source>
</evidence>
<keyword evidence="10" id="KW-1133">Transmembrane helix</keyword>
<comment type="subcellular location">
    <subcellularLocation>
        <location evidence="1">Membrane</location>
        <topology evidence="1">Single-pass type II membrane protein</topology>
    </subcellularLocation>
</comment>
<evidence type="ECO:0000313" key="15">
    <source>
        <dbReference type="Proteomes" id="UP000188318"/>
    </source>
</evidence>
<evidence type="ECO:0000256" key="9">
    <source>
        <dbReference type="ARBA" id="ARBA00022968"/>
    </source>
</evidence>
<dbReference type="GO" id="GO:0016263">
    <property type="term" value="F:glycoprotein-N-acetylgalactosamine 3-beta-galactosyltransferase activity"/>
    <property type="evidence" value="ECO:0007669"/>
    <property type="project" value="UniProtKB-EC"/>
</dbReference>
<keyword evidence="7" id="KW-0812">Transmembrane</keyword>
<keyword evidence="8" id="KW-0547">Nucleotide-binding</keyword>
<dbReference type="PANTHER" id="PTHR23033:SF47">
    <property type="entry name" value="APPLE DOMAIN-CONTAINING PROTEIN-RELATED"/>
    <property type="match status" value="1"/>
</dbReference>
<keyword evidence="12" id="KW-0732">Signal</keyword>
<evidence type="ECO:0000259" key="13">
    <source>
        <dbReference type="Pfam" id="PF02434"/>
    </source>
</evidence>
<keyword evidence="6 14" id="KW-0808">Transferase</keyword>
<dbReference type="PANTHER" id="PTHR23033">
    <property type="entry name" value="BETA1,3-GALACTOSYLTRANSFERASE"/>
    <property type="match status" value="1"/>
</dbReference>
<keyword evidence="5" id="KW-0328">Glycosyltransferase</keyword>
<sequence length="429" mass="48096">MPRPRRVTLLASLLALSLLYTLYHHHHRTPSSPPLHAIPLDCPSHPDLSDILVILKTGVTESRDKVPIHLTTTLRCIPNHALFSDYVEPLSPTIATHDVLASLSPALIATNPDFDLYRRVRAAGPSALTPADLNPDINTPIGKPNNPGWKLDKWKFLPMLDEALLLKPDAKWYVFMEADTYILWDNLLGWLKRFDPREAVYLGNQMQIVDAIFAHGGSGFILSKPAVVRAVEHRKRSSDGWERAVGEHWAGDCMLGILLEDVGIDLTWAWPMMQIAPPGEMDYFSLGYERRPWCYPAVSFHHLEAAGIRELDEMERTRTERGEKGPVLYRDVFLELMRPGLRDVRPDWDNRVEGEPVSVPSFAACRGVCSREALCLQYAYNETAGECRTSQVLALGQAQPGGGLSAGWMTERIDAMAESLGECDEISWI</sequence>
<protein>
    <recommendedName>
        <fullName evidence="4">N-acetylgalactosaminide beta-1,3-galactosyltransferase</fullName>
        <ecNumber evidence="4">2.4.1.122</ecNumber>
    </recommendedName>
</protein>
<dbReference type="GO" id="GO:0000166">
    <property type="term" value="F:nucleotide binding"/>
    <property type="evidence" value="ECO:0007669"/>
    <property type="project" value="UniProtKB-KW"/>
</dbReference>
<keyword evidence="15" id="KW-1185">Reference proteome</keyword>
<feature type="domain" description="Fringe-like glycosyltransferase" evidence="13">
    <location>
        <begin position="165"/>
        <end position="267"/>
    </location>
</feature>
<evidence type="ECO:0000256" key="5">
    <source>
        <dbReference type="ARBA" id="ARBA00022676"/>
    </source>
</evidence>
<evidence type="ECO:0000313" key="14">
    <source>
        <dbReference type="EMBL" id="OOF93352.1"/>
    </source>
</evidence>
<dbReference type="EMBL" id="KV907504">
    <property type="protein sequence ID" value="OOF93352.1"/>
    <property type="molecule type" value="Genomic_DNA"/>
</dbReference>
<evidence type="ECO:0000256" key="10">
    <source>
        <dbReference type="ARBA" id="ARBA00022989"/>
    </source>
</evidence>
<dbReference type="Gene3D" id="3.90.550.50">
    <property type="match status" value="1"/>
</dbReference>
<dbReference type="STRING" id="602072.A0A1R3RFV1"/>
<name>A0A1R3RFV1_ASPC5</name>
<evidence type="ECO:0000256" key="7">
    <source>
        <dbReference type="ARBA" id="ARBA00022692"/>
    </source>
</evidence>
<evidence type="ECO:0000256" key="1">
    <source>
        <dbReference type="ARBA" id="ARBA00004606"/>
    </source>
</evidence>
<evidence type="ECO:0000256" key="3">
    <source>
        <dbReference type="ARBA" id="ARBA00006462"/>
    </source>
</evidence>
<proteinExistence type="inferred from homology"/>
<evidence type="ECO:0000256" key="4">
    <source>
        <dbReference type="ARBA" id="ARBA00012557"/>
    </source>
</evidence>
<dbReference type="AlphaFoldDB" id="A0A1R3RFV1"/>
<gene>
    <name evidence="14" type="ORF">ASPCADRAFT_209292</name>
</gene>
<dbReference type="OMA" id="MLWRVDA"/>
<feature type="chain" id="PRO_5012345194" description="N-acetylgalactosaminide beta-1,3-galactosyltransferase" evidence="12">
    <location>
        <begin position="24"/>
        <end position="429"/>
    </location>
</feature>
<evidence type="ECO:0000256" key="11">
    <source>
        <dbReference type="ARBA" id="ARBA00023136"/>
    </source>
</evidence>
<dbReference type="Pfam" id="PF02434">
    <property type="entry name" value="Fringe"/>
    <property type="match status" value="1"/>
</dbReference>
<accession>A0A1R3RFV1</accession>
<keyword evidence="9" id="KW-0735">Signal-anchor</keyword>
<dbReference type="EC" id="2.4.1.122" evidence="4"/>
<comment type="pathway">
    <text evidence="2">Protein modification; protein glycosylation.</text>
</comment>
<dbReference type="VEuPathDB" id="FungiDB:ASPCADRAFT_209292"/>
<evidence type="ECO:0000256" key="8">
    <source>
        <dbReference type="ARBA" id="ARBA00022741"/>
    </source>
</evidence>
<feature type="signal peptide" evidence="12">
    <location>
        <begin position="1"/>
        <end position="23"/>
    </location>
</feature>
<organism evidence="14 15">
    <name type="scientific">Aspergillus carbonarius (strain ITEM 5010)</name>
    <dbReference type="NCBI Taxonomy" id="602072"/>
    <lineage>
        <taxon>Eukaryota</taxon>
        <taxon>Fungi</taxon>
        <taxon>Dikarya</taxon>
        <taxon>Ascomycota</taxon>
        <taxon>Pezizomycotina</taxon>
        <taxon>Eurotiomycetes</taxon>
        <taxon>Eurotiomycetidae</taxon>
        <taxon>Eurotiales</taxon>
        <taxon>Aspergillaceae</taxon>
        <taxon>Aspergillus</taxon>
        <taxon>Aspergillus subgen. Circumdati</taxon>
    </lineage>
</organism>
<dbReference type="GO" id="GO:0016020">
    <property type="term" value="C:membrane"/>
    <property type="evidence" value="ECO:0007669"/>
    <property type="project" value="UniProtKB-SubCell"/>
</dbReference>
<reference evidence="15" key="1">
    <citation type="journal article" date="2017" name="Genome Biol.">
        <title>Comparative genomics reveals high biological diversity and specific adaptations in the industrially and medically important fungal genus Aspergillus.</title>
        <authorList>
            <person name="de Vries R.P."/>
            <person name="Riley R."/>
            <person name="Wiebenga A."/>
            <person name="Aguilar-Osorio G."/>
            <person name="Amillis S."/>
            <person name="Uchima C.A."/>
            <person name="Anderluh G."/>
            <person name="Asadollahi M."/>
            <person name="Askin M."/>
            <person name="Barry K."/>
            <person name="Battaglia E."/>
            <person name="Bayram O."/>
            <person name="Benocci T."/>
            <person name="Braus-Stromeyer S.A."/>
            <person name="Caldana C."/>
            <person name="Canovas D."/>
            <person name="Cerqueira G.C."/>
            <person name="Chen F."/>
            <person name="Chen W."/>
            <person name="Choi C."/>
            <person name="Clum A."/>
            <person name="Dos Santos R.A."/>
            <person name="Damasio A.R."/>
            <person name="Diallinas G."/>
            <person name="Emri T."/>
            <person name="Fekete E."/>
            <person name="Flipphi M."/>
            <person name="Freyberg S."/>
            <person name="Gallo A."/>
            <person name="Gournas C."/>
            <person name="Habgood R."/>
            <person name="Hainaut M."/>
            <person name="Harispe M.L."/>
            <person name="Henrissat B."/>
            <person name="Hilden K.S."/>
            <person name="Hope R."/>
            <person name="Hossain A."/>
            <person name="Karabika E."/>
            <person name="Karaffa L."/>
            <person name="Karanyi Z."/>
            <person name="Krasevec N."/>
            <person name="Kuo A."/>
            <person name="Kusch H."/>
            <person name="LaButti K."/>
            <person name="Lagendijk E.L."/>
            <person name="Lapidus A."/>
            <person name="Levasseur A."/>
            <person name="Lindquist E."/>
            <person name="Lipzen A."/>
            <person name="Logrieco A.F."/>
            <person name="MacCabe A."/>
            <person name="Maekelae M.R."/>
            <person name="Malavazi I."/>
            <person name="Melin P."/>
            <person name="Meyer V."/>
            <person name="Mielnichuk N."/>
            <person name="Miskei M."/>
            <person name="Molnar A.P."/>
            <person name="Mule G."/>
            <person name="Ngan C.Y."/>
            <person name="Orejas M."/>
            <person name="Orosz E."/>
            <person name="Ouedraogo J.P."/>
            <person name="Overkamp K.M."/>
            <person name="Park H.-S."/>
            <person name="Perrone G."/>
            <person name="Piumi F."/>
            <person name="Punt P.J."/>
            <person name="Ram A.F."/>
            <person name="Ramon A."/>
            <person name="Rauscher S."/>
            <person name="Record E."/>
            <person name="Riano-Pachon D.M."/>
            <person name="Robert V."/>
            <person name="Roehrig J."/>
            <person name="Ruller R."/>
            <person name="Salamov A."/>
            <person name="Salih N.S."/>
            <person name="Samson R.A."/>
            <person name="Sandor E."/>
            <person name="Sanguinetti M."/>
            <person name="Schuetze T."/>
            <person name="Sepcic K."/>
            <person name="Shelest E."/>
            <person name="Sherlock G."/>
            <person name="Sophianopoulou V."/>
            <person name="Squina F.M."/>
            <person name="Sun H."/>
            <person name="Susca A."/>
            <person name="Todd R.B."/>
            <person name="Tsang A."/>
            <person name="Unkles S.E."/>
            <person name="van de Wiele N."/>
            <person name="van Rossen-Uffink D."/>
            <person name="Oliveira J.V."/>
            <person name="Vesth T.C."/>
            <person name="Visser J."/>
            <person name="Yu J.-H."/>
            <person name="Zhou M."/>
            <person name="Andersen M.R."/>
            <person name="Archer D.B."/>
            <person name="Baker S.E."/>
            <person name="Benoit I."/>
            <person name="Brakhage A.A."/>
            <person name="Braus G.H."/>
            <person name="Fischer R."/>
            <person name="Frisvad J.C."/>
            <person name="Goldman G.H."/>
            <person name="Houbraken J."/>
            <person name="Oakley B."/>
            <person name="Pocsi I."/>
            <person name="Scazzocchio C."/>
            <person name="Seiboth B."/>
            <person name="vanKuyk P.A."/>
            <person name="Wortman J."/>
            <person name="Dyer P.S."/>
            <person name="Grigoriev I.V."/>
        </authorList>
    </citation>
    <scope>NUCLEOTIDE SEQUENCE [LARGE SCALE GENOMIC DNA]</scope>
    <source>
        <strain evidence="15">ITEM 5010</strain>
    </source>
</reference>
<evidence type="ECO:0000256" key="12">
    <source>
        <dbReference type="SAM" id="SignalP"/>
    </source>
</evidence>
<dbReference type="Proteomes" id="UP000188318">
    <property type="component" value="Unassembled WGS sequence"/>
</dbReference>
<keyword evidence="11" id="KW-0472">Membrane</keyword>